<dbReference type="InterPro" id="IPR013397">
    <property type="entry name" value="CRISPR-assoc_prot_Csy1"/>
</dbReference>
<evidence type="ECO:0000256" key="1">
    <source>
        <dbReference type="SAM" id="Coils"/>
    </source>
</evidence>
<organism evidence="2 3">
    <name type="scientific">Pectobacterium betavasculorum</name>
    <dbReference type="NCBI Taxonomy" id="55207"/>
    <lineage>
        <taxon>Bacteria</taxon>
        <taxon>Pseudomonadati</taxon>
        <taxon>Pseudomonadota</taxon>
        <taxon>Gammaproteobacteria</taxon>
        <taxon>Enterobacterales</taxon>
        <taxon>Pectobacteriaceae</taxon>
        <taxon>Pectobacterium</taxon>
    </lineage>
</organism>
<comment type="caution">
    <text evidence="2">The sequence shown here is derived from an EMBL/GenBank/DDBJ whole genome shotgun (WGS) entry which is preliminary data.</text>
</comment>
<evidence type="ECO:0000313" key="3">
    <source>
        <dbReference type="Proteomes" id="UP000032869"/>
    </source>
</evidence>
<sequence length="444" mass="50447">MSGEKLKAFILSYINNRKQAKLDAFDKEAEKKRAALSGEALAVAERELAQARQEIEQKHEVRNWLTDAANRAGQISLVTHAVKFTHSDAKGSSVFNAETVADAKTLSTATLAQPAIDAVGNAAALDVAKLLQTEHDGDSLVAALQRGDNRALEALAENPEQLAQWLTGFQQVFTNRQPSSHKLTKQIYFPLANGEYHLLSPLYSSSLAHALHQRISAVRFGDEAKAIRQAQRTNQWHDQLSISYPNLAVQNMGGTKPQNISALNSSRSGRSYLLSSAPPQWNSIEKPPQQHESIFRPRGEVDYHTRATLAQMQRFLLSVKNVENNRDIRQQRLRYLDQLIDQLFFYVASVQNLPVGWSAESELKRAQQLWLDPYRAETDTVFRREREAGDWQQAVAYDFGRWLNRRLKHENLIFGEVERREWSTTALFKRRMREMESALKEELA</sequence>
<dbReference type="EMBL" id="JQHL01000006">
    <property type="protein sequence ID" value="KFX19632.1"/>
    <property type="molecule type" value="Genomic_DNA"/>
</dbReference>
<accession>A0ABR4UXZ0</accession>
<name>A0ABR4UXZ0_9GAMM</name>
<keyword evidence="1" id="KW-0175">Coiled coil</keyword>
<evidence type="ECO:0000313" key="2">
    <source>
        <dbReference type="EMBL" id="KFX19632.1"/>
    </source>
</evidence>
<dbReference type="RefSeq" id="WP_039305971.1">
    <property type="nucleotide sequence ID" value="NZ_JQHL01000006.1"/>
</dbReference>
<feature type="coiled-coil region" evidence="1">
    <location>
        <begin position="34"/>
        <end position="61"/>
    </location>
</feature>
<keyword evidence="3" id="KW-1185">Reference proteome</keyword>
<protein>
    <submittedName>
        <fullName evidence="2">CRISPR-associated protein</fullName>
    </submittedName>
</protein>
<dbReference type="NCBIfam" id="TIGR02564">
    <property type="entry name" value="cas_Csy1"/>
    <property type="match status" value="1"/>
</dbReference>
<dbReference type="Proteomes" id="UP000032869">
    <property type="component" value="Unassembled WGS sequence"/>
</dbReference>
<gene>
    <name evidence="2" type="ORF">JV35_14540</name>
</gene>
<dbReference type="Pfam" id="PF09611">
    <property type="entry name" value="Cas_Csy1"/>
    <property type="match status" value="1"/>
</dbReference>
<reference evidence="2 3" key="1">
    <citation type="submission" date="2014-08" db="EMBL/GenBank/DDBJ databases">
        <title>Genome sequences of NCPPB Pectobacterium isolates.</title>
        <authorList>
            <person name="Glover R.H."/>
            <person name="Sapp M."/>
            <person name="Elphinstone J."/>
        </authorList>
    </citation>
    <scope>NUCLEOTIDE SEQUENCE [LARGE SCALE GENOMIC DNA]</scope>
    <source>
        <strain evidence="2 3">NCPPB 2793</strain>
    </source>
</reference>
<proteinExistence type="predicted"/>